<dbReference type="PANTHER" id="PTHR35201:SF4">
    <property type="entry name" value="BETA-PINACENE SYNTHASE-RELATED"/>
    <property type="match status" value="1"/>
</dbReference>
<dbReference type="EMBL" id="JBAHYK010000553">
    <property type="protein sequence ID" value="KAL0573035.1"/>
    <property type="molecule type" value="Genomic_DNA"/>
</dbReference>
<comment type="cofactor">
    <cofactor evidence="1 6">
        <name>Mg(2+)</name>
        <dbReference type="ChEBI" id="CHEBI:18420"/>
    </cofactor>
</comment>
<evidence type="ECO:0000313" key="7">
    <source>
        <dbReference type="EMBL" id="KAL0573035.1"/>
    </source>
</evidence>
<evidence type="ECO:0000256" key="1">
    <source>
        <dbReference type="ARBA" id="ARBA00001946"/>
    </source>
</evidence>
<accession>A0ABR3FCJ1</accession>
<gene>
    <name evidence="7" type="ORF">V5O48_008928</name>
</gene>
<dbReference type="PANTHER" id="PTHR35201">
    <property type="entry name" value="TERPENE SYNTHASE"/>
    <property type="match status" value="1"/>
</dbReference>
<keyword evidence="8" id="KW-1185">Reference proteome</keyword>
<reference evidence="7 8" key="1">
    <citation type="submission" date="2024-02" db="EMBL/GenBank/DDBJ databases">
        <title>A draft genome for the cacao thread blight pathogen Marasmius crinis-equi.</title>
        <authorList>
            <person name="Cohen S.P."/>
            <person name="Baruah I.K."/>
            <person name="Amoako-Attah I."/>
            <person name="Bukari Y."/>
            <person name="Meinhardt L.W."/>
            <person name="Bailey B.A."/>
        </authorList>
    </citation>
    <scope>NUCLEOTIDE SEQUENCE [LARGE SCALE GENOMIC DNA]</scope>
    <source>
        <strain evidence="7 8">GH-76</strain>
    </source>
</reference>
<dbReference type="Gene3D" id="1.10.600.10">
    <property type="entry name" value="Farnesyl Diphosphate Synthase"/>
    <property type="match status" value="1"/>
</dbReference>
<evidence type="ECO:0000256" key="4">
    <source>
        <dbReference type="ARBA" id="ARBA00022842"/>
    </source>
</evidence>
<keyword evidence="4 6" id="KW-0460">Magnesium</keyword>
<name>A0ABR3FCJ1_9AGAR</name>
<comment type="caution">
    <text evidence="7">The sequence shown here is derived from an EMBL/GenBank/DDBJ whole genome shotgun (WGS) entry which is preliminary data.</text>
</comment>
<keyword evidence="5 6" id="KW-0456">Lyase</keyword>
<dbReference type="EC" id="4.2.3.-" evidence="6"/>
<dbReference type="Pfam" id="PF19086">
    <property type="entry name" value="Terpene_syn_C_2"/>
    <property type="match status" value="1"/>
</dbReference>
<dbReference type="InterPro" id="IPR008949">
    <property type="entry name" value="Isoprenoid_synthase_dom_sf"/>
</dbReference>
<dbReference type="Proteomes" id="UP001465976">
    <property type="component" value="Unassembled WGS sequence"/>
</dbReference>
<evidence type="ECO:0000256" key="2">
    <source>
        <dbReference type="ARBA" id="ARBA00006333"/>
    </source>
</evidence>
<evidence type="ECO:0000256" key="3">
    <source>
        <dbReference type="ARBA" id="ARBA00022723"/>
    </source>
</evidence>
<organism evidence="7 8">
    <name type="scientific">Marasmius crinis-equi</name>
    <dbReference type="NCBI Taxonomy" id="585013"/>
    <lineage>
        <taxon>Eukaryota</taxon>
        <taxon>Fungi</taxon>
        <taxon>Dikarya</taxon>
        <taxon>Basidiomycota</taxon>
        <taxon>Agaricomycotina</taxon>
        <taxon>Agaricomycetes</taxon>
        <taxon>Agaricomycetidae</taxon>
        <taxon>Agaricales</taxon>
        <taxon>Marasmiineae</taxon>
        <taxon>Marasmiaceae</taxon>
        <taxon>Marasmius</taxon>
    </lineage>
</organism>
<keyword evidence="3 6" id="KW-0479">Metal-binding</keyword>
<evidence type="ECO:0000313" key="8">
    <source>
        <dbReference type="Proteomes" id="UP001465976"/>
    </source>
</evidence>
<dbReference type="SFLD" id="SFLDS00005">
    <property type="entry name" value="Isoprenoid_Synthase_Type_I"/>
    <property type="match status" value="1"/>
</dbReference>
<evidence type="ECO:0000256" key="6">
    <source>
        <dbReference type="RuleBase" id="RU366034"/>
    </source>
</evidence>
<dbReference type="SFLD" id="SFLDG01020">
    <property type="entry name" value="Terpene_Cyclase_Like_2"/>
    <property type="match status" value="1"/>
</dbReference>
<comment type="similarity">
    <text evidence="2 6">Belongs to the terpene synthase family.</text>
</comment>
<dbReference type="SUPFAM" id="SSF48576">
    <property type="entry name" value="Terpenoid synthases"/>
    <property type="match status" value="1"/>
</dbReference>
<evidence type="ECO:0000256" key="5">
    <source>
        <dbReference type="ARBA" id="ARBA00023239"/>
    </source>
</evidence>
<proteinExistence type="inferred from homology"/>
<sequence>MLTSRAMTVHLDFPPSFVLRNICDITRPVFELKSNPNQELANKAALDWFQRFRVYDTRKAERWLKSGRFDTFAALSFPDADLSHLETCQMFFFWAFSTDDLSDESDLQRKPDGVDNGHNPSRRILYDPDAPQPWDSPYAAMLWDPETDIDIRLARFVQAYLEFSASQIQQASNRSVDRIPPVQEFLLMRRATIGAALVEAMVEFSLDIDLPDYVFEDPIVIAMSHATTDIMTWPNDLCSFNKEQADDDYQNLVCVLKHAYKLNLQEAVDMLTRMIQDRVQDYVDLKQRLPSFGPKVDAALKQYHTALEHFVQGCIVWYYSSPRYFRDVEPLEKKEVVIELFPKTNVA</sequence>
<protein>
    <recommendedName>
        <fullName evidence="6">Terpene synthase</fullName>
        <ecNumber evidence="6">4.2.3.-</ecNumber>
    </recommendedName>
</protein>
<dbReference type="InterPro" id="IPR034686">
    <property type="entry name" value="Terpene_cyclase-like_2"/>
</dbReference>